<proteinExistence type="predicted"/>
<name>A0A8B4GF59_EIKCO</name>
<dbReference type="Proteomes" id="UP000215465">
    <property type="component" value="Chromosome 1"/>
</dbReference>
<reference evidence="1 2" key="1">
    <citation type="submission" date="2017-06" db="EMBL/GenBank/DDBJ databases">
        <authorList>
            <consortium name="Pathogen Informatics"/>
        </authorList>
    </citation>
    <scope>NUCLEOTIDE SEQUENCE [LARGE SCALE GENOMIC DNA]</scope>
    <source>
        <strain evidence="1 2">NCTC10596</strain>
    </source>
</reference>
<accession>A0A8B4GF59</accession>
<dbReference type="KEGG" id="ecor:SAMEA4412678_1793"/>
<dbReference type="AlphaFoldDB" id="A0A8B4GF59"/>
<dbReference type="GeneID" id="60770688"/>
<organism evidence="1 2">
    <name type="scientific">Eikenella corrodens</name>
    <dbReference type="NCBI Taxonomy" id="539"/>
    <lineage>
        <taxon>Bacteria</taxon>
        <taxon>Pseudomonadati</taxon>
        <taxon>Pseudomonadota</taxon>
        <taxon>Betaproteobacteria</taxon>
        <taxon>Neisseriales</taxon>
        <taxon>Neisseriaceae</taxon>
        <taxon>Eikenella</taxon>
    </lineage>
</organism>
<dbReference type="RefSeq" id="WP_003821890.1">
    <property type="nucleotide sequence ID" value="NZ_CP082861.1"/>
</dbReference>
<sequence length="102" mass="10869">MSKAAAILLGIIIGIPAGEYINDTYRANQQAAMQAELDNAERRAGLYFQVNQDLQHQITAADLATEQARADCRTRRQAAALADATSRDPMAGVVLEPVGGGQ</sequence>
<gene>
    <name evidence="1" type="ORF">SAMEA4412678_01793</name>
</gene>
<evidence type="ECO:0000313" key="1">
    <source>
        <dbReference type="EMBL" id="SNW10161.1"/>
    </source>
</evidence>
<protein>
    <submittedName>
        <fullName evidence="1">Uncharacterized protein</fullName>
    </submittedName>
</protein>
<dbReference type="EMBL" id="LT906482">
    <property type="protein sequence ID" value="SNW10161.1"/>
    <property type="molecule type" value="Genomic_DNA"/>
</dbReference>
<evidence type="ECO:0000313" key="2">
    <source>
        <dbReference type="Proteomes" id="UP000215465"/>
    </source>
</evidence>